<evidence type="ECO:0000313" key="2">
    <source>
        <dbReference type="EMBL" id="TLX69555.1"/>
    </source>
</evidence>
<gene>
    <name evidence="2" type="ORF">FAS41_30655</name>
</gene>
<feature type="domain" description="DUF4224" evidence="1">
    <location>
        <begin position="7"/>
        <end position="49"/>
    </location>
</feature>
<sequence length="94" mass="10558">METSIVLTAIELVELSGYRKPSAQARWLERNGFPFVMGGDGQPKVLRQAVEGRLGGKLGEKKREPQLRLRSGQQPLQRLSTLRGLSCRMMFSTK</sequence>
<comment type="caution">
    <text evidence="2">The sequence shown here is derived from an EMBL/GenBank/DDBJ whole genome shotgun (WGS) entry which is preliminary data.</text>
</comment>
<proteinExistence type="predicted"/>
<evidence type="ECO:0000259" key="1">
    <source>
        <dbReference type="Pfam" id="PF13986"/>
    </source>
</evidence>
<dbReference type="OrthoDB" id="6975612at2"/>
<dbReference type="InterPro" id="IPR025319">
    <property type="entry name" value="DUF4224"/>
</dbReference>
<dbReference type="Proteomes" id="UP000306635">
    <property type="component" value="Unassembled WGS sequence"/>
</dbReference>
<reference evidence="2 3" key="1">
    <citation type="submission" date="2019-04" db="EMBL/GenBank/DDBJ databases">
        <authorList>
            <person name="Li M."/>
        </authorList>
    </citation>
    <scope>NUCLEOTIDE SEQUENCE [LARGE SCALE GENOMIC DNA]</scope>
    <source>
        <strain evidence="2 3">LAM1902</strain>
    </source>
</reference>
<name>A0A5R9QKB7_9PSED</name>
<dbReference type="Pfam" id="PF13986">
    <property type="entry name" value="DUF4224"/>
    <property type="match status" value="1"/>
</dbReference>
<dbReference type="AlphaFoldDB" id="A0A5R9QKB7"/>
<protein>
    <submittedName>
        <fullName evidence="2">DUF4224 domain-containing protein</fullName>
    </submittedName>
</protein>
<keyword evidence="3" id="KW-1185">Reference proteome</keyword>
<dbReference type="EMBL" id="SWDV01000110">
    <property type="protein sequence ID" value="TLX69555.1"/>
    <property type="molecule type" value="Genomic_DNA"/>
</dbReference>
<evidence type="ECO:0000313" key="3">
    <source>
        <dbReference type="Proteomes" id="UP000306635"/>
    </source>
</evidence>
<accession>A0A5R9QKB7</accession>
<organism evidence="2 3">
    <name type="scientific">Pseudomonas nicosulfuronedens</name>
    <dbReference type="NCBI Taxonomy" id="2571105"/>
    <lineage>
        <taxon>Bacteria</taxon>
        <taxon>Pseudomonadati</taxon>
        <taxon>Pseudomonadota</taxon>
        <taxon>Gammaproteobacteria</taxon>
        <taxon>Pseudomonadales</taxon>
        <taxon>Pseudomonadaceae</taxon>
        <taxon>Pseudomonas</taxon>
    </lineage>
</organism>
<dbReference type="RefSeq" id="WP_138527018.1">
    <property type="nucleotide sequence ID" value="NZ_SWDV01000110.1"/>
</dbReference>